<reference evidence="2" key="1">
    <citation type="submission" date="2022-11" db="UniProtKB">
        <authorList>
            <consortium name="WormBaseParasite"/>
        </authorList>
    </citation>
    <scope>IDENTIFICATION</scope>
</reference>
<dbReference type="WBParaSite" id="PSAMB.scaffold4241size15244.g23795.t1">
    <property type="protein sequence ID" value="PSAMB.scaffold4241size15244.g23795.t1"/>
    <property type="gene ID" value="PSAMB.scaffold4241size15244.g23795"/>
</dbReference>
<dbReference type="Proteomes" id="UP000887566">
    <property type="component" value="Unplaced"/>
</dbReference>
<evidence type="ECO:0000313" key="1">
    <source>
        <dbReference type="Proteomes" id="UP000887566"/>
    </source>
</evidence>
<evidence type="ECO:0000313" key="2">
    <source>
        <dbReference type="WBParaSite" id="PSAMB.scaffold4241size15244.g23795.t1"/>
    </source>
</evidence>
<proteinExistence type="predicted"/>
<organism evidence="1 2">
    <name type="scientific">Plectus sambesii</name>
    <dbReference type="NCBI Taxonomy" id="2011161"/>
    <lineage>
        <taxon>Eukaryota</taxon>
        <taxon>Metazoa</taxon>
        <taxon>Ecdysozoa</taxon>
        <taxon>Nematoda</taxon>
        <taxon>Chromadorea</taxon>
        <taxon>Plectida</taxon>
        <taxon>Plectina</taxon>
        <taxon>Plectoidea</taxon>
        <taxon>Plectidae</taxon>
        <taxon>Plectus</taxon>
    </lineage>
</organism>
<keyword evidence="1" id="KW-1185">Reference proteome</keyword>
<accession>A0A914WIB8</accession>
<sequence length="68" mass="7383">MFVGVFLAIRSGQLACANHIHALCALDWCRCGCGVISISLSLSLSLLHFSYCTREAFDSTCRSRTTPA</sequence>
<name>A0A914WIB8_9BILA</name>
<dbReference type="AlphaFoldDB" id="A0A914WIB8"/>
<protein>
    <submittedName>
        <fullName evidence="2">Secreted protein</fullName>
    </submittedName>
</protein>